<gene>
    <name evidence="5" type="ORF">UFOPK4049_00905</name>
</gene>
<dbReference type="InterPro" id="IPR050984">
    <property type="entry name" value="Gfo/Idh/MocA_domain"/>
</dbReference>
<feature type="domain" description="GFO/IDH/MocA-like oxidoreductase" evidence="4">
    <location>
        <begin position="138"/>
        <end position="257"/>
    </location>
</feature>
<evidence type="ECO:0000313" key="5">
    <source>
        <dbReference type="EMBL" id="CAB5008670.1"/>
    </source>
</evidence>
<dbReference type="SUPFAM" id="SSF51735">
    <property type="entry name" value="NAD(P)-binding Rossmann-fold domains"/>
    <property type="match status" value="1"/>
</dbReference>
<evidence type="ECO:0000256" key="2">
    <source>
        <dbReference type="ARBA" id="ARBA00023002"/>
    </source>
</evidence>
<dbReference type="InterPro" id="IPR036291">
    <property type="entry name" value="NAD(P)-bd_dom_sf"/>
</dbReference>
<accession>A0A6J7PT27</accession>
<dbReference type="Pfam" id="PF01408">
    <property type="entry name" value="GFO_IDH_MocA"/>
    <property type="match status" value="1"/>
</dbReference>
<dbReference type="PANTHER" id="PTHR22604:SF105">
    <property type="entry name" value="TRANS-1,2-DIHYDROBENZENE-1,2-DIOL DEHYDROGENASE"/>
    <property type="match status" value="1"/>
</dbReference>
<dbReference type="GO" id="GO:0016491">
    <property type="term" value="F:oxidoreductase activity"/>
    <property type="evidence" value="ECO:0007669"/>
    <property type="project" value="UniProtKB-KW"/>
</dbReference>
<name>A0A6J7PT27_9ZZZZ</name>
<dbReference type="Gene3D" id="3.40.50.720">
    <property type="entry name" value="NAD(P)-binding Rossmann-like Domain"/>
    <property type="match status" value="1"/>
</dbReference>
<reference evidence="5" key="1">
    <citation type="submission" date="2020-05" db="EMBL/GenBank/DDBJ databases">
        <authorList>
            <person name="Chiriac C."/>
            <person name="Salcher M."/>
            <person name="Ghai R."/>
            <person name="Kavagutti S V."/>
        </authorList>
    </citation>
    <scope>NUCLEOTIDE SEQUENCE</scope>
</reference>
<proteinExistence type="inferred from homology"/>
<dbReference type="PANTHER" id="PTHR22604">
    <property type="entry name" value="OXIDOREDUCTASES"/>
    <property type="match status" value="1"/>
</dbReference>
<evidence type="ECO:0000259" key="3">
    <source>
        <dbReference type="Pfam" id="PF01408"/>
    </source>
</evidence>
<protein>
    <submittedName>
        <fullName evidence="5">Unannotated protein</fullName>
    </submittedName>
</protein>
<dbReference type="Gene3D" id="3.30.360.10">
    <property type="entry name" value="Dihydrodipicolinate Reductase, domain 2"/>
    <property type="match status" value="1"/>
</dbReference>
<comment type="similarity">
    <text evidence="1">Belongs to the Gfo/Idh/MocA family.</text>
</comment>
<dbReference type="EMBL" id="CAFBPB010000118">
    <property type="protein sequence ID" value="CAB5008670.1"/>
    <property type="molecule type" value="Genomic_DNA"/>
</dbReference>
<dbReference type="GO" id="GO:0000166">
    <property type="term" value="F:nucleotide binding"/>
    <property type="evidence" value="ECO:0007669"/>
    <property type="project" value="InterPro"/>
</dbReference>
<dbReference type="InterPro" id="IPR055170">
    <property type="entry name" value="GFO_IDH_MocA-like_dom"/>
</dbReference>
<dbReference type="AlphaFoldDB" id="A0A6J7PT27"/>
<organism evidence="5">
    <name type="scientific">freshwater metagenome</name>
    <dbReference type="NCBI Taxonomy" id="449393"/>
    <lineage>
        <taxon>unclassified sequences</taxon>
        <taxon>metagenomes</taxon>
        <taxon>ecological metagenomes</taxon>
    </lineage>
</organism>
<feature type="domain" description="Gfo/Idh/MocA-like oxidoreductase N-terminal" evidence="3">
    <location>
        <begin position="10"/>
        <end position="127"/>
    </location>
</feature>
<dbReference type="InterPro" id="IPR000683">
    <property type="entry name" value="Gfo/Idh/MocA-like_OxRdtase_N"/>
</dbReference>
<keyword evidence="2" id="KW-0560">Oxidoreductase</keyword>
<evidence type="ECO:0000256" key="1">
    <source>
        <dbReference type="ARBA" id="ARBA00010928"/>
    </source>
</evidence>
<evidence type="ECO:0000259" key="4">
    <source>
        <dbReference type="Pfam" id="PF22725"/>
    </source>
</evidence>
<sequence length="340" mass="37189">MSATSEPQVLRIGLLGAARIAPAAICIPALALNHKLVAVGARDLQKSEVFAQQWMIEKAYGSYEEVINDPDIDVIYNGLPNSHHGFWNIQALNAGKHILSEKPFGSNLAEVQWQVDVARKSSTKIMEAFHNRYHPTNQRAIEIAKSGEIGEITSVYADLAGPVSDKSDIRYQLDLAGGAMMDMGCYTIHMQRHLGLALFGEEPTVVSAKAKEFSPGVDQMMTVELKYKNGATGTGHCDLDFTHLQNECIITGTKGSIKVPSYVLPGLDDRVIVTVNGKERTEYLGRISTYSYQLQAFAGFIRGTNTVLTGVEDSLKNAAMIDDIYRAAGMNLRPAPLMKL</sequence>
<dbReference type="SUPFAM" id="SSF55347">
    <property type="entry name" value="Glyceraldehyde-3-phosphate dehydrogenase-like, C-terminal domain"/>
    <property type="match status" value="1"/>
</dbReference>
<dbReference type="Pfam" id="PF22725">
    <property type="entry name" value="GFO_IDH_MocA_C3"/>
    <property type="match status" value="1"/>
</dbReference>